<dbReference type="OrthoDB" id="8014875at2759"/>
<evidence type="ECO:0000313" key="2">
    <source>
        <dbReference type="EMBL" id="CAG4996608.1"/>
    </source>
</evidence>
<organism evidence="2 3">
    <name type="scientific">Parnassius apollo</name>
    <name type="common">Apollo butterfly</name>
    <name type="synonym">Papilio apollo</name>
    <dbReference type="NCBI Taxonomy" id="110799"/>
    <lineage>
        <taxon>Eukaryota</taxon>
        <taxon>Metazoa</taxon>
        <taxon>Ecdysozoa</taxon>
        <taxon>Arthropoda</taxon>
        <taxon>Hexapoda</taxon>
        <taxon>Insecta</taxon>
        <taxon>Pterygota</taxon>
        <taxon>Neoptera</taxon>
        <taxon>Endopterygota</taxon>
        <taxon>Lepidoptera</taxon>
        <taxon>Glossata</taxon>
        <taxon>Ditrysia</taxon>
        <taxon>Papilionoidea</taxon>
        <taxon>Papilionidae</taxon>
        <taxon>Parnassiinae</taxon>
        <taxon>Parnassini</taxon>
        <taxon>Parnassius</taxon>
        <taxon>Parnassius</taxon>
    </lineage>
</organism>
<dbReference type="AlphaFoldDB" id="A0A8S3X718"/>
<name>A0A8S3X718_PARAO</name>
<dbReference type="EMBL" id="CAJQZP010000929">
    <property type="protein sequence ID" value="CAG4996608.1"/>
    <property type="molecule type" value="Genomic_DNA"/>
</dbReference>
<evidence type="ECO:0000256" key="1">
    <source>
        <dbReference type="SAM" id="SignalP"/>
    </source>
</evidence>
<sequence length="101" mass="11284">MSSLFNVFLFIGLIAASLSSVRINDKGEFDTEKSTEVIKMFLADEEAQNKAIEAIKICSSVNEQSVSDDEGCERAVLLIKCLEPFKDQVKHLNIVEGFHLF</sequence>
<dbReference type="InterPro" id="IPR006170">
    <property type="entry name" value="PBP/GOBP"/>
</dbReference>
<comment type="caution">
    <text evidence="2">The sequence shown here is derived from an EMBL/GenBank/DDBJ whole genome shotgun (WGS) entry which is preliminary data.</text>
</comment>
<protein>
    <submittedName>
        <fullName evidence="2">(apollo) hypothetical protein</fullName>
    </submittedName>
</protein>
<evidence type="ECO:0000313" key="3">
    <source>
        <dbReference type="Proteomes" id="UP000691718"/>
    </source>
</evidence>
<reference evidence="2" key="1">
    <citation type="submission" date="2021-04" db="EMBL/GenBank/DDBJ databases">
        <authorList>
            <person name="Tunstrom K."/>
        </authorList>
    </citation>
    <scope>NUCLEOTIDE SEQUENCE</scope>
</reference>
<feature type="chain" id="PRO_5035753724" evidence="1">
    <location>
        <begin position="20"/>
        <end position="101"/>
    </location>
</feature>
<keyword evidence="3" id="KW-1185">Reference proteome</keyword>
<dbReference type="Pfam" id="PF01395">
    <property type="entry name" value="PBP_GOBP"/>
    <property type="match status" value="1"/>
</dbReference>
<accession>A0A8S3X718</accession>
<dbReference type="Proteomes" id="UP000691718">
    <property type="component" value="Unassembled WGS sequence"/>
</dbReference>
<dbReference type="GO" id="GO:0005549">
    <property type="term" value="F:odorant binding"/>
    <property type="evidence" value="ECO:0007669"/>
    <property type="project" value="InterPro"/>
</dbReference>
<feature type="signal peptide" evidence="1">
    <location>
        <begin position="1"/>
        <end position="19"/>
    </location>
</feature>
<proteinExistence type="predicted"/>
<keyword evidence="1" id="KW-0732">Signal</keyword>
<gene>
    <name evidence="2" type="ORF">PAPOLLO_LOCUS13033</name>
</gene>